<reference evidence="2 3" key="1">
    <citation type="submission" date="2020-07" db="EMBL/GenBank/DDBJ databases">
        <title>Sequencing the genomes of 1000 actinobacteria strains.</title>
        <authorList>
            <person name="Klenk H.-P."/>
        </authorList>
    </citation>
    <scope>NUCLEOTIDE SEQUENCE [LARGE SCALE GENOMIC DNA]</scope>
    <source>
        <strain evidence="2 3">DSM 23819</strain>
    </source>
</reference>
<dbReference type="Proteomes" id="UP000540656">
    <property type="component" value="Unassembled WGS sequence"/>
</dbReference>
<gene>
    <name evidence="2" type="ORF">BJ980_002684</name>
</gene>
<accession>A0A7Y9S1Z1</accession>
<dbReference type="EMBL" id="JACCAA010000001">
    <property type="protein sequence ID" value="NYG59761.1"/>
    <property type="molecule type" value="Genomic_DNA"/>
</dbReference>
<feature type="domain" description="FAS1-like dehydratase" evidence="1">
    <location>
        <begin position="8"/>
        <end position="139"/>
    </location>
</feature>
<dbReference type="InterPro" id="IPR029069">
    <property type="entry name" value="HotDog_dom_sf"/>
</dbReference>
<dbReference type="Pfam" id="PF13452">
    <property type="entry name" value="FAS1_DH_region"/>
    <property type="match status" value="1"/>
</dbReference>
<evidence type="ECO:0000313" key="2">
    <source>
        <dbReference type="EMBL" id="NYG59761.1"/>
    </source>
</evidence>
<evidence type="ECO:0000313" key="3">
    <source>
        <dbReference type="Proteomes" id="UP000540656"/>
    </source>
</evidence>
<dbReference type="RefSeq" id="WP_179502777.1">
    <property type="nucleotide sequence ID" value="NZ_JACCAA010000001.1"/>
</dbReference>
<keyword evidence="3" id="KW-1185">Reference proteome</keyword>
<proteinExistence type="predicted"/>
<dbReference type="InterPro" id="IPR039569">
    <property type="entry name" value="FAS1-like_DH_region"/>
</dbReference>
<dbReference type="InterPro" id="IPR016709">
    <property type="entry name" value="HadA-like"/>
</dbReference>
<protein>
    <submittedName>
        <fullName evidence="2">Acyl dehydratase</fullName>
    </submittedName>
</protein>
<organism evidence="2 3">
    <name type="scientific">Nocardioides daedukensis</name>
    <dbReference type="NCBI Taxonomy" id="634462"/>
    <lineage>
        <taxon>Bacteria</taxon>
        <taxon>Bacillati</taxon>
        <taxon>Actinomycetota</taxon>
        <taxon>Actinomycetes</taxon>
        <taxon>Propionibacteriales</taxon>
        <taxon>Nocardioidaceae</taxon>
        <taxon>Nocardioides</taxon>
    </lineage>
</organism>
<evidence type="ECO:0000259" key="1">
    <source>
        <dbReference type="Pfam" id="PF13452"/>
    </source>
</evidence>
<dbReference type="CDD" id="cd03441">
    <property type="entry name" value="R_hydratase_like"/>
    <property type="match status" value="1"/>
</dbReference>
<dbReference type="Gene3D" id="3.10.129.10">
    <property type="entry name" value="Hotdog Thioesterase"/>
    <property type="match status" value="1"/>
</dbReference>
<name>A0A7Y9S1Z1_9ACTN</name>
<dbReference type="SUPFAM" id="SSF54637">
    <property type="entry name" value="Thioesterase/thiol ester dehydrase-isomerase"/>
    <property type="match status" value="1"/>
</dbReference>
<dbReference type="PIRSF" id="PIRSF018072">
    <property type="entry name" value="UCP018072"/>
    <property type="match status" value="1"/>
</dbReference>
<dbReference type="AlphaFoldDB" id="A0A7Y9S1Z1"/>
<sequence>MGLTTDLIGTSRPGGTLLITRSRLRFFARATGQSDPVFIDEAAARRAGHRDLPVPPTFFFSVDLEAPDPFAYLDALGVDLRAVLHGEQEFVYHRTAHAGDELSSSTVVTDVYDKKGGELQFMVTETPIVDQDGKRVVTMRNTLVVRQLAGVGA</sequence>
<comment type="caution">
    <text evidence="2">The sequence shown here is derived from an EMBL/GenBank/DDBJ whole genome shotgun (WGS) entry which is preliminary data.</text>
</comment>